<name>A0AA52EGT4_9PROT</name>
<dbReference type="Gene3D" id="3.40.50.150">
    <property type="entry name" value="Vaccinia Virus protein VP39"/>
    <property type="match status" value="1"/>
</dbReference>
<dbReference type="GO" id="GO:0008757">
    <property type="term" value="F:S-adenosylmethionine-dependent methyltransferase activity"/>
    <property type="evidence" value="ECO:0007669"/>
    <property type="project" value="InterPro"/>
</dbReference>
<dbReference type="PRINTS" id="PR00778">
    <property type="entry name" value="HTHARSR"/>
</dbReference>
<dbReference type="Pfam" id="PF13847">
    <property type="entry name" value="Methyltransf_31"/>
    <property type="match status" value="1"/>
</dbReference>
<keyword evidence="1" id="KW-0059">Arsenical resistance</keyword>
<dbReference type="PANTHER" id="PTHR33154:SF18">
    <property type="entry name" value="ARSENICAL RESISTANCE OPERON REPRESSOR"/>
    <property type="match status" value="1"/>
</dbReference>
<protein>
    <submittedName>
        <fullName evidence="6">Metalloregulator ArsR/SmtB family transcription factor</fullName>
    </submittedName>
</protein>
<sequence length="324" mass="36389">MFNGKSNQAMVNTMELLLSALRAAAEVTRLRILGLLGHGELTVSELVSILDQSQPRVSRHLRLMVEAGLLARFREGTWVFYRLADHGLQRQLINDLLPHIESDSGDLARDLERLKLLRAERATLAAEYFQENAEQWNEVRSLYVPELEVEKALIELAGEQRNGNLLDVGTGTGRILEVFSESISAGVGVDLSRDMLSVARNELDAKSIENCEVRLGDMYNLPVERGSKDLVIFHQVLHFADDPLMAIKEAEKSLRAGGALLIADFAPHQHEFLRDEHAHRRLGFSDEEVTSWAHGSALSYAENLTFKGDKLDVKVWRLEKGRES</sequence>
<dbReference type="InterPro" id="IPR025714">
    <property type="entry name" value="Methyltranfer_dom"/>
</dbReference>
<keyword evidence="7" id="KW-1185">Reference proteome</keyword>
<evidence type="ECO:0000313" key="7">
    <source>
        <dbReference type="Proteomes" id="UP001268683"/>
    </source>
</evidence>
<dbReference type="InterPro" id="IPR036390">
    <property type="entry name" value="WH_DNA-bd_sf"/>
</dbReference>
<dbReference type="NCBIfam" id="NF033788">
    <property type="entry name" value="HTH_metalloreg"/>
    <property type="match status" value="1"/>
</dbReference>
<keyword evidence="2" id="KW-0805">Transcription regulation</keyword>
<keyword evidence="4" id="KW-0804">Transcription</keyword>
<dbReference type="AlphaFoldDB" id="A0AA52EGT4"/>
<dbReference type="CDD" id="cd02440">
    <property type="entry name" value="AdoMet_MTases"/>
    <property type="match status" value="1"/>
</dbReference>
<reference evidence="6" key="1">
    <citation type="submission" date="2023-04" db="EMBL/GenBank/DDBJ databases">
        <title>Complete genome sequence of Temperatibacter marinus.</title>
        <authorList>
            <person name="Rong J.-C."/>
            <person name="Yi M.-L."/>
            <person name="Zhao Q."/>
        </authorList>
    </citation>
    <scope>NUCLEOTIDE SEQUENCE</scope>
    <source>
        <strain evidence="6">NBRC 110045</strain>
    </source>
</reference>
<feature type="domain" description="HTH arsR-type" evidence="5">
    <location>
        <begin position="9"/>
        <end position="104"/>
    </location>
</feature>
<proteinExistence type="predicted"/>
<dbReference type="Gene3D" id="1.10.10.10">
    <property type="entry name" value="Winged helix-like DNA-binding domain superfamily/Winged helix DNA-binding domain"/>
    <property type="match status" value="1"/>
</dbReference>
<evidence type="ECO:0000259" key="5">
    <source>
        <dbReference type="PROSITE" id="PS50987"/>
    </source>
</evidence>
<evidence type="ECO:0000256" key="3">
    <source>
        <dbReference type="ARBA" id="ARBA00023125"/>
    </source>
</evidence>
<dbReference type="RefSeq" id="WP_310797904.1">
    <property type="nucleotide sequence ID" value="NZ_CP123872.1"/>
</dbReference>
<dbReference type="SUPFAM" id="SSF46785">
    <property type="entry name" value="Winged helix' DNA-binding domain"/>
    <property type="match status" value="1"/>
</dbReference>
<accession>A0AA52EGT4</accession>
<dbReference type="InterPro" id="IPR001845">
    <property type="entry name" value="HTH_ArsR_DNA-bd_dom"/>
</dbReference>
<gene>
    <name evidence="6" type="ORF">QGN29_10970</name>
</gene>
<dbReference type="PANTHER" id="PTHR33154">
    <property type="entry name" value="TRANSCRIPTIONAL REGULATOR, ARSR FAMILY"/>
    <property type="match status" value="1"/>
</dbReference>
<dbReference type="Pfam" id="PF01022">
    <property type="entry name" value="HTH_5"/>
    <property type="match status" value="1"/>
</dbReference>
<evidence type="ECO:0000256" key="1">
    <source>
        <dbReference type="ARBA" id="ARBA00022849"/>
    </source>
</evidence>
<dbReference type="SMART" id="SM00418">
    <property type="entry name" value="HTH_ARSR"/>
    <property type="match status" value="1"/>
</dbReference>
<dbReference type="GO" id="GO:0003700">
    <property type="term" value="F:DNA-binding transcription factor activity"/>
    <property type="evidence" value="ECO:0007669"/>
    <property type="project" value="InterPro"/>
</dbReference>
<organism evidence="6 7">
    <name type="scientific">Temperatibacter marinus</name>
    <dbReference type="NCBI Taxonomy" id="1456591"/>
    <lineage>
        <taxon>Bacteria</taxon>
        <taxon>Pseudomonadati</taxon>
        <taxon>Pseudomonadota</taxon>
        <taxon>Alphaproteobacteria</taxon>
        <taxon>Kordiimonadales</taxon>
        <taxon>Temperatibacteraceae</taxon>
        <taxon>Temperatibacter</taxon>
    </lineage>
</organism>
<dbReference type="KEGG" id="tmk:QGN29_10970"/>
<dbReference type="Proteomes" id="UP001268683">
    <property type="component" value="Chromosome"/>
</dbReference>
<dbReference type="CDD" id="cd00090">
    <property type="entry name" value="HTH_ARSR"/>
    <property type="match status" value="1"/>
</dbReference>
<dbReference type="GO" id="GO:0003677">
    <property type="term" value="F:DNA binding"/>
    <property type="evidence" value="ECO:0007669"/>
    <property type="project" value="UniProtKB-KW"/>
</dbReference>
<dbReference type="PROSITE" id="PS50987">
    <property type="entry name" value="HTH_ARSR_2"/>
    <property type="match status" value="1"/>
</dbReference>
<evidence type="ECO:0000256" key="4">
    <source>
        <dbReference type="ARBA" id="ARBA00023163"/>
    </source>
</evidence>
<dbReference type="EMBL" id="CP123872">
    <property type="protein sequence ID" value="WND02069.1"/>
    <property type="molecule type" value="Genomic_DNA"/>
</dbReference>
<dbReference type="InterPro" id="IPR029063">
    <property type="entry name" value="SAM-dependent_MTases_sf"/>
</dbReference>
<dbReference type="SUPFAM" id="SSF53335">
    <property type="entry name" value="S-adenosyl-L-methionine-dependent methyltransferases"/>
    <property type="match status" value="1"/>
</dbReference>
<dbReference type="InterPro" id="IPR051081">
    <property type="entry name" value="HTH_MetalResp_TranReg"/>
</dbReference>
<keyword evidence="3" id="KW-0238">DNA-binding</keyword>
<dbReference type="GO" id="GO:0046685">
    <property type="term" value="P:response to arsenic-containing substance"/>
    <property type="evidence" value="ECO:0007669"/>
    <property type="project" value="UniProtKB-KW"/>
</dbReference>
<dbReference type="InterPro" id="IPR036388">
    <property type="entry name" value="WH-like_DNA-bd_sf"/>
</dbReference>
<dbReference type="InterPro" id="IPR011991">
    <property type="entry name" value="ArsR-like_HTH"/>
</dbReference>
<evidence type="ECO:0000313" key="6">
    <source>
        <dbReference type="EMBL" id="WND02069.1"/>
    </source>
</evidence>
<evidence type="ECO:0000256" key="2">
    <source>
        <dbReference type="ARBA" id="ARBA00023015"/>
    </source>
</evidence>